<organism evidence="1 2">
    <name type="scientific">Choristoneura fumiferana</name>
    <name type="common">Spruce budworm moth</name>
    <name type="synonym">Archips fumiferana</name>
    <dbReference type="NCBI Taxonomy" id="7141"/>
    <lineage>
        <taxon>Eukaryota</taxon>
        <taxon>Metazoa</taxon>
        <taxon>Ecdysozoa</taxon>
        <taxon>Arthropoda</taxon>
        <taxon>Hexapoda</taxon>
        <taxon>Insecta</taxon>
        <taxon>Pterygota</taxon>
        <taxon>Neoptera</taxon>
        <taxon>Endopterygota</taxon>
        <taxon>Lepidoptera</taxon>
        <taxon>Glossata</taxon>
        <taxon>Ditrysia</taxon>
        <taxon>Tortricoidea</taxon>
        <taxon>Tortricidae</taxon>
        <taxon>Tortricinae</taxon>
        <taxon>Choristoneura</taxon>
    </lineage>
</organism>
<keyword evidence="2" id="KW-1185">Reference proteome</keyword>
<reference evidence="1 2" key="1">
    <citation type="journal article" date="2022" name="Genome Biol. Evol.">
        <title>The Spruce Budworm Genome: Reconstructing the Evolutionary History of Antifreeze Proteins.</title>
        <authorList>
            <person name="Beliveau C."/>
            <person name="Gagne P."/>
            <person name="Picq S."/>
            <person name="Vernygora O."/>
            <person name="Keeling C.I."/>
            <person name="Pinkney K."/>
            <person name="Doucet D."/>
            <person name="Wen F."/>
            <person name="Johnston J.S."/>
            <person name="Maaroufi H."/>
            <person name="Boyle B."/>
            <person name="Laroche J."/>
            <person name="Dewar K."/>
            <person name="Juretic N."/>
            <person name="Blackburn G."/>
            <person name="Nisole A."/>
            <person name="Brunet B."/>
            <person name="Brandao M."/>
            <person name="Lumley L."/>
            <person name="Duan J."/>
            <person name="Quan G."/>
            <person name="Lucarotti C.J."/>
            <person name="Roe A.D."/>
            <person name="Sperling F.A.H."/>
            <person name="Levesque R.C."/>
            <person name="Cusson M."/>
        </authorList>
    </citation>
    <scope>NUCLEOTIDE SEQUENCE [LARGE SCALE GENOMIC DNA]</scope>
    <source>
        <strain evidence="1">Glfc:IPQL:Cfum</strain>
    </source>
</reference>
<comment type="caution">
    <text evidence="1">The sequence shown here is derived from an EMBL/GenBank/DDBJ whole genome shotgun (WGS) entry which is preliminary data.</text>
</comment>
<dbReference type="EMBL" id="CM046116">
    <property type="protein sequence ID" value="KAI8421523.1"/>
    <property type="molecule type" value="Genomic_DNA"/>
</dbReference>
<evidence type="ECO:0000313" key="1">
    <source>
        <dbReference type="EMBL" id="KAI8421523.1"/>
    </source>
</evidence>
<sequence length="119" mass="13513">MCCQSSVKNSKRGSAKIQDPQSEMVVQVVDFEIFGLVQGVCFRKYTKEQAEKLGLRGWCKNTAHGTVLGHVQGPAYKVETMMNWLKTTGSPTSQIEKAEFRNQKDLDDFTFQSFDIRKD</sequence>
<name>A0ACC0JBK1_CHOFU</name>
<evidence type="ECO:0000313" key="2">
    <source>
        <dbReference type="Proteomes" id="UP001064048"/>
    </source>
</evidence>
<accession>A0ACC0JBK1</accession>
<protein>
    <submittedName>
        <fullName evidence="1">Uncharacterized protein</fullName>
    </submittedName>
</protein>
<proteinExistence type="predicted"/>
<gene>
    <name evidence="1" type="ORF">MSG28_009563</name>
</gene>
<dbReference type="Proteomes" id="UP001064048">
    <property type="component" value="Chromosome 16"/>
</dbReference>